<accession>A0ABQ6IB01</accession>
<gene>
    <name evidence="6" type="ORF">GCM10025876_05560</name>
</gene>
<keyword evidence="2" id="KW-0521">NADP</keyword>
<dbReference type="Gene3D" id="3.20.20.100">
    <property type="entry name" value="NADP-dependent oxidoreductase domain"/>
    <property type="match status" value="1"/>
</dbReference>
<organism evidence="6 7">
    <name type="scientific">Demequina litorisediminis</name>
    <dbReference type="NCBI Taxonomy" id="1849022"/>
    <lineage>
        <taxon>Bacteria</taxon>
        <taxon>Bacillati</taxon>
        <taxon>Actinomycetota</taxon>
        <taxon>Actinomycetes</taxon>
        <taxon>Micrococcales</taxon>
        <taxon>Demequinaceae</taxon>
        <taxon>Demequina</taxon>
    </lineage>
</organism>
<reference evidence="7" key="1">
    <citation type="journal article" date="2019" name="Int. J. Syst. Evol. Microbiol.">
        <title>The Global Catalogue of Microorganisms (GCM) 10K type strain sequencing project: providing services to taxonomists for standard genome sequencing and annotation.</title>
        <authorList>
            <consortium name="The Broad Institute Genomics Platform"/>
            <consortium name="The Broad Institute Genome Sequencing Center for Infectious Disease"/>
            <person name="Wu L."/>
            <person name="Ma J."/>
        </authorList>
    </citation>
    <scope>NUCLEOTIDE SEQUENCE [LARGE SCALE GENOMIC DNA]</scope>
    <source>
        <strain evidence="7">NBRC 112299</strain>
    </source>
</reference>
<feature type="compositionally biased region" description="Basic residues" evidence="4">
    <location>
        <begin position="184"/>
        <end position="199"/>
    </location>
</feature>
<protein>
    <recommendedName>
        <fullName evidence="5">NADP-dependent oxidoreductase domain-containing protein</fullName>
    </recommendedName>
</protein>
<feature type="region of interest" description="Disordered" evidence="4">
    <location>
        <begin position="175"/>
        <end position="229"/>
    </location>
</feature>
<sequence length="288" mass="32034">MPSRRLPPSLGVEQIDLFILHQPLNGDEETYALEAYRALETLYADGRVRAIGVSNFLPHHLDRLLDGRTIVPAVNQIEVHPYFRNSELLAKHEQLGIVSQAWSPLGGITFYPGWGDDARRSTLEDPTIGQIAHTHDVTAAQVMLRWHVQQGRQVIPKSVTPARIAQNMDVFGFTLSDAEPRPDRRTRHRSARWPRSGRQHSREPLPRDPRGLRTAAAGPGRLSARGPHLSAPGCSCTFALHRCKVRAEACRGEVGHLVSVQRRTGDPSWQPSPAEGGSPPSPRPRHRP</sequence>
<evidence type="ECO:0000256" key="2">
    <source>
        <dbReference type="ARBA" id="ARBA00022857"/>
    </source>
</evidence>
<keyword evidence="3" id="KW-0560">Oxidoreductase</keyword>
<feature type="region of interest" description="Disordered" evidence="4">
    <location>
        <begin position="261"/>
        <end position="288"/>
    </location>
</feature>
<name>A0ABQ6IB01_9MICO</name>
<evidence type="ECO:0000259" key="5">
    <source>
        <dbReference type="Pfam" id="PF00248"/>
    </source>
</evidence>
<dbReference type="InterPro" id="IPR020471">
    <property type="entry name" value="AKR"/>
</dbReference>
<comment type="caution">
    <text evidence="6">The sequence shown here is derived from an EMBL/GenBank/DDBJ whole genome shotgun (WGS) entry which is preliminary data.</text>
</comment>
<comment type="similarity">
    <text evidence="1">Belongs to the aldo/keto reductase family.</text>
</comment>
<dbReference type="InterPro" id="IPR036812">
    <property type="entry name" value="NAD(P)_OxRdtase_dom_sf"/>
</dbReference>
<evidence type="ECO:0000256" key="3">
    <source>
        <dbReference type="ARBA" id="ARBA00023002"/>
    </source>
</evidence>
<dbReference type="PROSITE" id="PS00063">
    <property type="entry name" value="ALDOKETO_REDUCTASE_3"/>
    <property type="match status" value="1"/>
</dbReference>
<feature type="compositionally biased region" description="Basic and acidic residues" evidence="4">
    <location>
        <begin position="200"/>
        <end position="211"/>
    </location>
</feature>
<dbReference type="SUPFAM" id="SSF51430">
    <property type="entry name" value="NAD(P)-linked oxidoreductase"/>
    <property type="match status" value="1"/>
</dbReference>
<dbReference type="EMBL" id="BSUN01000001">
    <property type="protein sequence ID" value="GMA34352.1"/>
    <property type="molecule type" value="Genomic_DNA"/>
</dbReference>
<dbReference type="PRINTS" id="PR00069">
    <property type="entry name" value="ALDKETRDTASE"/>
</dbReference>
<dbReference type="Proteomes" id="UP001157125">
    <property type="component" value="Unassembled WGS sequence"/>
</dbReference>
<evidence type="ECO:0000256" key="4">
    <source>
        <dbReference type="SAM" id="MobiDB-lite"/>
    </source>
</evidence>
<feature type="domain" description="NADP-dependent oxidoreductase" evidence="5">
    <location>
        <begin position="9"/>
        <end position="179"/>
    </location>
</feature>
<dbReference type="PANTHER" id="PTHR43827">
    <property type="entry name" value="2,5-DIKETO-D-GLUCONIC ACID REDUCTASE"/>
    <property type="match status" value="1"/>
</dbReference>
<proteinExistence type="inferred from homology"/>
<dbReference type="PROSITE" id="PS00062">
    <property type="entry name" value="ALDOKETO_REDUCTASE_2"/>
    <property type="match status" value="1"/>
</dbReference>
<dbReference type="Pfam" id="PF00248">
    <property type="entry name" value="Aldo_ket_red"/>
    <property type="match status" value="1"/>
</dbReference>
<dbReference type="InterPro" id="IPR023210">
    <property type="entry name" value="NADP_OxRdtase_dom"/>
</dbReference>
<dbReference type="PANTHER" id="PTHR43827:SF3">
    <property type="entry name" value="NADP-DEPENDENT OXIDOREDUCTASE DOMAIN-CONTAINING PROTEIN"/>
    <property type="match status" value="1"/>
</dbReference>
<dbReference type="InterPro" id="IPR018170">
    <property type="entry name" value="Aldo/ket_reductase_CS"/>
</dbReference>
<evidence type="ECO:0000313" key="6">
    <source>
        <dbReference type="EMBL" id="GMA34352.1"/>
    </source>
</evidence>
<evidence type="ECO:0000256" key="1">
    <source>
        <dbReference type="ARBA" id="ARBA00007905"/>
    </source>
</evidence>
<evidence type="ECO:0000313" key="7">
    <source>
        <dbReference type="Proteomes" id="UP001157125"/>
    </source>
</evidence>
<keyword evidence="7" id="KW-1185">Reference proteome</keyword>